<dbReference type="GO" id="GO:0035252">
    <property type="term" value="F:UDP-xylosyltransferase activity"/>
    <property type="evidence" value="ECO:0007669"/>
    <property type="project" value="TreeGrafter"/>
</dbReference>
<sequence>INLRKLDVQSIKTNITIGILVCGKTIDQSLVLLKSAVMFSLDANLHVVIVSDADTISIIGQHVLSLKLGLNEIGYSGFTFELHLEWYPHDAKGPDWKSMYRVCSTQRLFFPVRKSIYWLFEV</sequence>
<protein>
    <submittedName>
        <fullName evidence="6">Uncharacterized protein</fullName>
    </submittedName>
</protein>
<comment type="caution">
    <text evidence="6">The sequence shown here is derived from an EMBL/GenBank/DDBJ whole genome shotgun (WGS) entry which is preliminary data.</text>
</comment>
<keyword evidence="7" id="KW-1185">Reference proteome</keyword>
<feature type="non-terminal residue" evidence="6">
    <location>
        <position position="1"/>
    </location>
</feature>
<evidence type="ECO:0000313" key="7">
    <source>
        <dbReference type="Proteomes" id="UP000708208"/>
    </source>
</evidence>
<keyword evidence="5" id="KW-0735">Signal-anchor</keyword>
<reference evidence="6" key="1">
    <citation type="submission" date="2021-06" db="EMBL/GenBank/DDBJ databases">
        <authorList>
            <person name="Hodson N. C."/>
            <person name="Mongue J. A."/>
            <person name="Jaron S. K."/>
        </authorList>
    </citation>
    <scope>NUCLEOTIDE SEQUENCE</scope>
</reference>
<comment type="subcellular location">
    <subcellularLocation>
        <location evidence="1">Membrane</location>
        <topology evidence="1">Single-pass type II membrane protein</topology>
    </subcellularLocation>
</comment>
<comment type="similarity">
    <text evidence="2">Belongs to the glycosyltransferase 8 family.</text>
</comment>
<evidence type="ECO:0000313" key="6">
    <source>
        <dbReference type="EMBL" id="CAG7827770.1"/>
    </source>
</evidence>
<keyword evidence="4" id="KW-0808">Transferase</keyword>
<evidence type="ECO:0000256" key="2">
    <source>
        <dbReference type="ARBA" id="ARBA00006351"/>
    </source>
</evidence>
<dbReference type="OrthoDB" id="6238971at2759"/>
<evidence type="ECO:0000256" key="5">
    <source>
        <dbReference type="ARBA" id="ARBA00022968"/>
    </source>
</evidence>
<organism evidence="6 7">
    <name type="scientific">Allacma fusca</name>
    <dbReference type="NCBI Taxonomy" id="39272"/>
    <lineage>
        <taxon>Eukaryota</taxon>
        <taxon>Metazoa</taxon>
        <taxon>Ecdysozoa</taxon>
        <taxon>Arthropoda</taxon>
        <taxon>Hexapoda</taxon>
        <taxon>Collembola</taxon>
        <taxon>Symphypleona</taxon>
        <taxon>Sminthuridae</taxon>
        <taxon>Allacma</taxon>
    </lineage>
</organism>
<dbReference type="InterPro" id="IPR051993">
    <property type="entry name" value="Glycosyltransferase_8"/>
</dbReference>
<keyword evidence="3" id="KW-0328">Glycosyltransferase</keyword>
<dbReference type="GO" id="GO:0016266">
    <property type="term" value="P:protein O-linked glycosylation via N-acetyl-galactosamine"/>
    <property type="evidence" value="ECO:0007669"/>
    <property type="project" value="TreeGrafter"/>
</dbReference>
<dbReference type="Proteomes" id="UP000708208">
    <property type="component" value="Unassembled WGS sequence"/>
</dbReference>
<dbReference type="EMBL" id="CAJVCH010544807">
    <property type="protein sequence ID" value="CAG7827770.1"/>
    <property type="molecule type" value="Genomic_DNA"/>
</dbReference>
<gene>
    <name evidence="6" type="ORF">AFUS01_LOCUS37736</name>
</gene>
<keyword evidence="5" id="KW-0812">Transmembrane</keyword>
<evidence type="ECO:0000256" key="1">
    <source>
        <dbReference type="ARBA" id="ARBA00004606"/>
    </source>
</evidence>
<evidence type="ECO:0000256" key="4">
    <source>
        <dbReference type="ARBA" id="ARBA00022679"/>
    </source>
</evidence>
<dbReference type="PANTHER" id="PTHR46012">
    <property type="entry name" value="IP22168P"/>
    <property type="match status" value="1"/>
</dbReference>
<name>A0A8J2L9M9_9HEXA</name>
<evidence type="ECO:0000256" key="3">
    <source>
        <dbReference type="ARBA" id="ARBA00022676"/>
    </source>
</evidence>
<dbReference type="PANTHER" id="PTHR46012:SF2">
    <property type="entry name" value="IP22168P"/>
    <property type="match status" value="1"/>
</dbReference>
<dbReference type="AlphaFoldDB" id="A0A8J2L9M9"/>
<proteinExistence type="inferred from homology"/>
<accession>A0A8J2L9M9</accession>
<dbReference type="GO" id="GO:0016020">
    <property type="term" value="C:membrane"/>
    <property type="evidence" value="ECO:0007669"/>
    <property type="project" value="UniProtKB-SubCell"/>
</dbReference>